<feature type="region of interest" description="Disordered" evidence="1">
    <location>
        <begin position="105"/>
        <end position="167"/>
    </location>
</feature>
<dbReference type="RefSeq" id="WP_009762933.1">
    <property type="nucleotide sequence ID" value="NZ_CP141050.1"/>
</dbReference>
<accession>I4YSE1</accession>
<dbReference type="PATRIC" id="fig|864069.3.peg.3743"/>
<proteinExistence type="predicted"/>
<sequence precursor="true">MGRLFTTLGVSVVAFGTLIGSVEAKTVFYEINGQRYSYDTSNRKQAAAARKQIETAKAAEAAQAKAAAERASNPLAALFGSQTQREAAEAQAQLAKFVSDQQLAAAASKDQRSSRASKHEDPARSAEDNANEPAGTTGGQQAVAVASVASPQSGSDSQTSAEPVRADNARKAAIKSVFLDAETGIKTIIRTDGSIQEELFDPGILSKLDPEQRSARTASNVVGTDPLPKSAPGDMTGSIGFQGAALEPGSRSDIRGRSLTN</sequence>
<dbReference type="EMBL" id="JH660645">
    <property type="protein sequence ID" value="EIM26883.1"/>
    <property type="molecule type" value="Genomic_DNA"/>
</dbReference>
<keyword evidence="3" id="KW-1185">Reference proteome</keyword>
<dbReference type="OrthoDB" id="8018763at2"/>
<gene>
    <name evidence="2" type="ORF">MicloDRAFT_00034340</name>
</gene>
<feature type="compositionally biased region" description="Basic and acidic residues" evidence="1">
    <location>
        <begin position="109"/>
        <end position="127"/>
    </location>
</feature>
<evidence type="ECO:0000313" key="3">
    <source>
        <dbReference type="Proteomes" id="UP000003947"/>
    </source>
</evidence>
<organism evidence="2 3">
    <name type="scientific">Microvirga lotononidis</name>
    <dbReference type="NCBI Taxonomy" id="864069"/>
    <lineage>
        <taxon>Bacteria</taxon>
        <taxon>Pseudomonadati</taxon>
        <taxon>Pseudomonadota</taxon>
        <taxon>Alphaproteobacteria</taxon>
        <taxon>Hyphomicrobiales</taxon>
        <taxon>Methylobacteriaceae</taxon>
        <taxon>Microvirga</taxon>
    </lineage>
</organism>
<name>I4YSE1_9HYPH</name>
<evidence type="ECO:0000256" key="1">
    <source>
        <dbReference type="SAM" id="MobiDB-lite"/>
    </source>
</evidence>
<dbReference type="Proteomes" id="UP000003947">
    <property type="component" value="Unassembled WGS sequence"/>
</dbReference>
<feature type="compositionally biased region" description="Low complexity" evidence="1">
    <location>
        <begin position="139"/>
        <end position="155"/>
    </location>
</feature>
<feature type="region of interest" description="Disordered" evidence="1">
    <location>
        <begin position="208"/>
        <end position="261"/>
    </location>
</feature>
<reference evidence="2 3" key="1">
    <citation type="submission" date="2012-02" db="EMBL/GenBank/DDBJ databases">
        <title>Improved High-Quality Draft sequence of Microvirga sp. WSM3557.</title>
        <authorList>
            <consortium name="US DOE Joint Genome Institute"/>
            <person name="Lucas S."/>
            <person name="Han J."/>
            <person name="Lapidus A."/>
            <person name="Cheng J.-F."/>
            <person name="Goodwin L."/>
            <person name="Pitluck S."/>
            <person name="Peters L."/>
            <person name="Zhang X."/>
            <person name="Detter J.C."/>
            <person name="Han C."/>
            <person name="Tapia R."/>
            <person name="Land M."/>
            <person name="Hauser L."/>
            <person name="Kyrpides N."/>
            <person name="Ivanova N."/>
            <person name="Pagani I."/>
            <person name="Brau L."/>
            <person name="Yates R."/>
            <person name="O'Hara G."/>
            <person name="Rui T."/>
            <person name="Howieson J."/>
            <person name="Reeve W."/>
            <person name="Woyke T."/>
        </authorList>
    </citation>
    <scope>NUCLEOTIDE SEQUENCE [LARGE SCALE GENOMIC DNA]</scope>
    <source>
        <strain evidence="2 3">WSM3557</strain>
    </source>
</reference>
<dbReference type="AlphaFoldDB" id="I4YSE1"/>
<evidence type="ECO:0000313" key="2">
    <source>
        <dbReference type="EMBL" id="EIM26883.1"/>
    </source>
</evidence>
<dbReference type="HOGENOM" id="CLU_1064819_0_0_5"/>
<protein>
    <submittedName>
        <fullName evidence="2">Uncharacterized protein</fullName>
    </submittedName>
</protein>
<feature type="compositionally biased region" description="Basic and acidic residues" evidence="1">
    <location>
        <begin position="250"/>
        <end position="261"/>
    </location>
</feature>